<reference evidence="1 2" key="1">
    <citation type="submission" date="2018-05" db="EMBL/GenBank/DDBJ databases">
        <title>Rhodohalobacter halophilus gen. nov., sp. nov., a moderately halophilic member of the family Balneolaceae.</title>
        <authorList>
            <person name="Liu Z.-W."/>
        </authorList>
    </citation>
    <scope>NUCLEOTIDE SEQUENCE [LARGE SCALE GENOMIC DNA]</scope>
    <source>
        <strain evidence="1 2">8A47</strain>
    </source>
</reference>
<gene>
    <name evidence="1" type="ORF">DDZ15_07125</name>
</gene>
<comment type="caution">
    <text evidence="1">The sequence shown here is derived from an EMBL/GenBank/DDBJ whole genome shotgun (WGS) entry which is preliminary data.</text>
</comment>
<keyword evidence="2" id="KW-1185">Reference proteome</keyword>
<dbReference type="EMBL" id="QGGB01000005">
    <property type="protein sequence ID" value="PWN07034.1"/>
    <property type="molecule type" value="Genomic_DNA"/>
</dbReference>
<protein>
    <submittedName>
        <fullName evidence="1">Uncharacterized protein</fullName>
    </submittedName>
</protein>
<dbReference type="AlphaFoldDB" id="A0A316TWU6"/>
<name>A0A316TWU6_9BACT</name>
<organism evidence="1 2">
    <name type="scientific">Rhodohalobacter mucosus</name>
    <dbReference type="NCBI Taxonomy" id="2079485"/>
    <lineage>
        <taxon>Bacteria</taxon>
        <taxon>Pseudomonadati</taxon>
        <taxon>Balneolota</taxon>
        <taxon>Balneolia</taxon>
        <taxon>Balneolales</taxon>
        <taxon>Balneolaceae</taxon>
        <taxon>Rhodohalobacter</taxon>
    </lineage>
</organism>
<proteinExistence type="predicted"/>
<accession>A0A316TWU6</accession>
<evidence type="ECO:0000313" key="2">
    <source>
        <dbReference type="Proteomes" id="UP000245533"/>
    </source>
</evidence>
<dbReference type="Proteomes" id="UP000245533">
    <property type="component" value="Unassembled WGS sequence"/>
</dbReference>
<evidence type="ECO:0000313" key="1">
    <source>
        <dbReference type="EMBL" id="PWN07034.1"/>
    </source>
</evidence>
<sequence length="219" mass="25933">MDQTLTGWKQLGDRRCIFLGCYRMMTANMMAAIEDGYFQDRKWVERLLHHFADYYFRGLQCNRRKNRAPAVWLQVHEATRSKKLHSLQYLLMGVNAHINYDLVLTLYDMLHPEWQELTSSRKELRYQDHCRVNDIISETIDKVQDDILCKEDPIMGWLDAGMGRLDEYLISRLITGWREEVWNHAQKLLAASNRMEYERLRKGFESDVIKTGARLSLGV</sequence>
<dbReference type="Pfam" id="PF19458">
    <property type="entry name" value="DUF5995"/>
    <property type="match status" value="1"/>
</dbReference>
<dbReference type="InterPro" id="IPR046037">
    <property type="entry name" value="DUF5995"/>
</dbReference>